<evidence type="ECO:0000256" key="5">
    <source>
        <dbReference type="SAM" id="MobiDB-lite"/>
    </source>
</evidence>
<gene>
    <name evidence="4" type="primary">rplO</name>
    <name evidence="7" type="ORF">UY17_C0010G0019</name>
</gene>
<keyword evidence="4" id="KW-0699">rRNA-binding</keyword>
<evidence type="ECO:0000313" key="8">
    <source>
        <dbReference type="Proteomes" id="UP000034772"/>
    </source>
</evidence>
<dbReference type="GO" id="GO:0006412">
    <property type="term" value="P:translation"/>
    <property type="evidence" value="ECO:0007669"/>
    <property type="project" value="UniProtKB-UniRule"/>
</dbReference>
<dbReference type="EMBL" id="LCOZ01000010">
    <property type="protein sequence ID" value="KKU87736.1"/>
    <property type="molecule type" value="Genomic_DNA"/>
</dbReference>
<dbReference type="PANTHER" id="PTHR12934:SF11">
    <property type="entry name" value="LARGE RIBOSOMAL SUBUNIT PROTEIN UL15M"/>
    <property type="match status" value="1"/>
</dbReference>
<dbReference type="GO" id="GO:0022625">
    <property type="term" value="C:cytosolic large ribosomal subunit"/>
    <property type="evidence" value="ECO:0007669"/>
    <property type="project" value="TreeGrafter"/>
</dbReference>
<feature type="region of interest" description="Disordered" evidence="5">
    <location>
        <begin position="1"/>
        <end position="42"/>
    </location>
</feature>
<comment type="function">
    <text evidence="4">Binds to the 23S rRNA.</text>
</comment>
<evidence type="ECO:0000256" key="1">
    <source>
        <dbReference type="ARBA" id="ARBA00007320"/>
    </source>
</evidence>
<dbReference type="Gene3D" id="3.100.10.10">
    <property type="match status" value="1"/>
</dbReference>
<evidence type="ECO:0000256" key="4">
    <source>
        <dbReference type="HAMAP-Rule" id="MF_01341"/>
    </source>
</evidence>
<dbReference type="AlphaFoldDB" id="A0A0G1U109"/>
<evidence type="ECO:0000256" key="2">
    <source>
        <dbReference type="ARBA" id="ARBA00022980"/>
    </source>
</evidence>
<dbReference type="InterPro" id="IPR030878">
    <property type="entry name" value="Ribosomal_uL15"/>
</dbReference>
<name>A0A0G1U109_9BACT</name>
<dbReference type="InterPro" id="IPR021131">
    <property type="entry name" value="Ribosomal_uL15/eL18"/>
</dbReference>
<reference evidence="7 8" key="1">
    <citation type="journal article" date="2015" name="Nature">
        <title>rRNA introns, odd ribosomes, and small enigmatic genomes across a large radiation of phyla.</title>
        <authorList>
            <person name="Brown C.T."/>
            <person name="Hug L.A."/>
            <person name="Thomas B.C."/>
            <person name="Sharon I."/>
            <person name="Castelle C.J."/>
            <person name="Singh A."/>
            <person name="Wilkins M.J."/>
            <person name="Williams K.H."/>
            <person name="Banfield J.F."/>
        </authorList>
    </citation>
    <scope>NUCLEOTIDE SEQUENCE [LARGE SCALE GENOMIC DNA]</scope>
</reference>
<dbReference type="GO" id="GO:0019843">
    <property type="term" value="F:rRNA binding"/>
    <property type="evidence" value="ECO:0007669"/>
    <property type="project" value="UniProtKB-UniRule"/>
</dbReference>
<comment type="similarity">
    <text evidence="1 4">Belongs to the universal ribosomal protein uL15 family.</text>
</comment>
<dbReference type="Proteomes" id="UP000034772">
    <property type="component" value="Unassembled WGS sequence"/>
</dbReference>
<organism evidence="7 8">
    <name type="scientific">Candidatus Beckwithbacteria bacterium GW2011_GWC2_47_9</name>
    <dbReference type="NCBI Taxonomy" id="1618373"/>
    <lineage>
        <taxon>Bacteria</taxon>
        <taxon>Candidatus Beckwithiibacteriota</taxon>
    </lineage>
</organism>
<dbReference type="InterPro" id="IPR005749">
    <property type="entry name" value="Ribosomal_uL15_bac-type"/>
</dbReference>
<dbReference type="InterPro" id="IPR036227">
    <property type="entry name" value="Ribosomal_uL15/eL18_sf"/>
</dbReference>
<dbReference type="GO" id="GO:0003735">
    <property type="term" value="F:structural constituent of ribosome"/>
    <property type="evidence" value="ECO:0007669"/>
    <property type="project" value="InterPro"/>
</dbReference>
<comment type="caution">
    <text evidence="7">The sequence shown here is derived from an EMBL/GenBank/DDBJ whole genome shotgun (WGS) entry which is preliminary data.</text>
</comment>
<keyword evidence="3 4" id="KW-0687">Ribonucleoprotein</keyword>
<accession>A0A0G1U109</accession>
<evidence type="ECO:0000256" key="3">
    <source>
        <dbReference type="ARBA" id="ARBA00023274"/>
    </source>
</evidence>
<sequence>MTLEKLAKTTLKPKKRLGRGYGSGKGGHTSGRGQKGQKTRSKLPLYFEGTKMRKSIIRRLPMLRGKLRFKAKPGKPVIFNLKDFADWPKETPVTVESLVKAGWVAQGASVKLLGEGELKEKLKFDLPMSKGLPLLMFGRSKTSGASS</sequence>
<evidence type="ECO:0000259" key="6">
    <source>
        <dbReference type="Pfam" id="PF00828"/>
    </source>
</evidence>
<keyword evidence="2 4" id="KW-0689">Ribosomal protein</keyword>
<feature type="compositionally biased region" description="Gly residues" evidence="5">
    <location>
        <begin position="19"/>
        <end position="34"/>
    </location>
</feature>
<keyword evidence="4" id="KW-0694">RNA-binding</keyword>
<dbReference type="PATRIC" id="fig|1618373.3.peg.128"/>
<dbReference type="PANTHER" id="PTHR12934">
    <property type="entry name" value="50S RIBOSOMAL PROTEIN L15"/>
    <property type="match status" value="1"/>
</dbReference>
<dbReference type="HAMAP" id="MF_01341">
    <property type="entry name" value="Ribosomal_uL15"/>
    <property type="match status" value="1"/>
</dbReference>
<proteinExistence type="inferred from homology"/>
<dbReference type="Pfam" id="PF00828">
    <property type="entry name" value="Ribosomal_L27A"/>
    <property type="match status" value="1"/>
</dbReference>
<evidence type="ECO:0000313" key="7">
    <source>
        <dbReference type="EMBL" id="KKU87736.1"/>
    </source>
</evidence>
<feature type="domain" description="Large ribosomal subunit protein uL15/eL18" evidence="6">
    <location>
        <begin position="90"/>
        <end position="124"/>
    </location>
</feature>
<dbReference type="SUPFAM" id="SSF52080">
    <property type="entry name" value="Ribosomal proteins L15p and L18e"/>
    <property type="match status" value="1"/>
</dbReference>
<protein>
    <recommendedName>
        <fullName evidence="4">Large ribosomal subunit protein uL15</fullName>
    </recommendedName>
</protein>
<comment type="subunit">
    <text evidence="4">Part of the 50S ribosomal subunit.</text>
</comment>